<dbReference type="RefSeq" id="WP_376805454.1">
    <property type="nucleotide sequence ID" value="NZ_JBHTAC010000004.1"/>
</dbReference>
<organism evidence="3 4">
    <name type="scientific">Catellatospora aurea</name>
    <dbReference type="NCBI Taxonomy" id="1337874"/>
    <lineage>
        <taxon>Bacteria</taxon>
        <taxon>Bacillati</taxon>
        <taxon>Actinomycetota</taxon>
        <taxon>Actinomycetes</taxon>
        <taxon>Micromonosporales</taxon>
        <taxon>Micromonosporaceae</taxon>
        <taxon>Catellatospora</taxon>
    </lineage>
</organism>
<sequence>MITLLRGDLTQWRRIRTRMPTSQAVAAAADARAAGDWRTAAALADTVVDVDLDDVRDRFGTEAAAAIAEDLRHLALDLLLWHLPRHHGGMTTLRARTSAVLAPQAVDHGTPLLRVRLPLSPTGPQRLRLTVATLADLNDHRWYVAPRHTWDIRETAAIRAAWCCSADRSPLLAPDGTPLPWSALGTGDDAAAATERVYLLLAAGEHTAAWRACGIELPFTDTKALHRDPATPTCPVGLAAEIRAAAATFTERPRFPAERVDTLFGAHLNISVGDGLVAAESDPHDYNEGPPQVASGPIPADLALLHAGLSTPDDLHPLLRSALFPTLPPARHRGDHRSATDLRSPTTGVVGPPGRELPAESAVGEPGAPVRVRCRGEWHIVGVRDGALRLHNHDANELRREQALRVMGGASAGCFAVRDTWLTGAGRLPKALAAQRTRVRERLLDGDTDWLLDGLARGVVDPLMRDGSGWSLRHMAMWVDHPRLLPLLDAAGLPVDARDRIGRTPLYVAVMNGGDIALIRALLDAGADPYAETVHGASAIRVAGDHARRDDRASLDRLWRDRRTAADR</sequence>
<keyword evidence="4" id="KW-1185">Reference proteome</keyword>
<dbReference type="InterPro" id="IPR036770">
    <property type="entry name" value="Ankyrin_rpt-contain_sf"/>
</dbReference>
<dbReference type="Proteomes" id="UP001596392">
    <property type="component" value="Unassembled WGS sequence"/>
</dbReference>
<dbReference type="SUPFAM" id="SSF48403">
    <property type="entry name" value="Ankyrin repeat"/>
    <property type="match status" value="1"/>
</dbReference>
<gene>
    <name evidence="3" type="ORF">ACFQO7_05940</name>
</gene>
<accession>A0ABW2GSX3</accession>
<comment type="caution">
    <text evidence="3">The sequence shown here is derived from an EMBL/GenBank/DDBJ whole genome shotgun (WGS) entry which is preliminary data.</text>
</comment>
<dbReference type="Gene3D" id="1.25.40.20">
    <property type="entry name" value="Ankyrin repeat-containing domain"/>
    <property type="match status" value="1"/>
</dbReference>
<dbReference type="Pfam" id="PF00023">
    <property type="entry name" value="Ank"/>
    <property type="match status" value="1"/>
</dbReference>
<reference evidence="4" key="1">
    <citation type="journal article" date="2019" name="Int. J. Syst. Evol. Microbiol.">
        <title>The Global Catalogue of Microorganisms (GCM) 10K type strain sequencing project: providing services to taxonomists for standard genome sequencing and annotation.</title>
        <authorList>
            <consortium name="The Broad Institute Genomics Platform"/>
            <consortium name="The Broad Institute Genome Sequencing Center for Infectious Disease"/>
            <person name="Wu L."/>
            <person name="Ma J."/>
        </authorList>
    </citation>
    <scope>NUCLEOTIDE SEQUENCE [LARGE SCALE GENOMIC DNA]</scope>
    <source>
        <strain evidence="4">CGMCC 1.9106</strain>
    </source>
</reference>
<evidence type="ECO:0000256" key="2">
    <source>
        <dbReference type="SAM" id="MobiDB-lite"/>
    </source>
</evidence>
<dbReference type="PROSITE" id="PS50297">
    <property type="entry name" value="ANK_REP_REGION"/>
    <property type="match status" value="1"/>
</dbReference>
<name>A0ABW2GSX3_9ACTN</name>
<dbReference type="EMBL" id="JBHTAC010000004">
    <property type="protein sequence ID" value="MFC7242019.1"/>
    <property type="molecule type" value="Genomic_DNA"/>
</dbReference>
<feature type="repeat" description="ANK" evidence="1">
    <location>
        <begin position="501"/>
        <end position="534"/>
    </location>
</feature>
<evidence type="ECO:0000256" key="1">
    <source>
        <dbReference type="PROSITE-ProRule" id="PRU00023"/>
    </source>
</evidence>
<protein>
    <submittedName>
        <fullName evidence="3">Ankyrin repeat domain-containing protein</fullName>
    </submittedName>
</protein>
<dbReference type="PROSITE" id="PS50088">
    <property type="entry name" value="ANK_REPEAT"/>
    <property type="match status" value="1"/>
</dbReference>
<dbReference type="SMART" id="SM00248">
    <property type="entry name" value="ANK"/>
    <property type="match status" value="2"/>
</dbReference>
<feature type="region of interest" description="Disordered" evidence="2">
    <location>
        <begin position="329"/>
        <end position="364"/>
    </location>
</feature>
<dbReference type="InterPro" id="IPR002110">
    <property type="entry name" value="Ankyrin_rpt"/>
</dbReference>
<keyword evidence="1" id="KW-0040">ANK repeat</keyword>
<evidence type="ECO:0000313" key="3">
    <source>
        <dbReference type="EMBL" id="MFC7242019.1"/>
    </source>
</evidence>
<proteinExistence type="predicted"/>
<evidence type="ECO:0000313" key="4">
    <source>
        <dbReference type="Proteomes" id="UP001596392"/>
    </source>
</evidence>